<dbReference type="EMBL" id="CAJMWT010005091">
    <property type="protein sequence ID" value="CAE6501343.1"/>
    <property type="molecule type" value="Genomic_DNA"/>
</dbReference>
<organism evidence="1 2">
    <name type="scientific">Rhizoctonia solani</name>
    <dbReference type="NCBI Taxonomy" id="456999"/>
    <lineage>
        <taxon>Eukaryota</taxon>
        <taxon>Fungi</taxon>
        <taxon>Dikarya</taxon>
        <taxon>Basidiomycota</taxon>
        <taxon>Agaricomycotina</taxon>
        <taxon>Agaricomycetes</taxon>
        <taxon>Cantharellales</taxon>
        <taxon>Ceratobasidiaceae</taxon>
        <taxon>Rhizoctonia</taxon>
    </lineage>
</organism>
<feature type="non-terminal residue" evidence="1">
    <location>
        <position position="1"/>
    </location>
</feature>
<gene>
    <name evidence="1" type="ORF">RDB_LOCUS139802</name>
</gene>
<name>A0A8H3CY01_9AGAM</name>
<protein>
    <submittedName>
        <fullName evidence="1">Uncharacterized protein</fullName>
    </submittedName>
</protein>
<dbReference type="AlphaFoldDB" id="A0A8H3CY01"/>
<dbReference type="Proteomes" id="UP000663843">
    <property type="component" value="Unassembled WGS sequence"/>
</dbReference>
<reference evidence="1" key="1">
    <citation type="submission" date="2021-01" db="EMBL/GenBank/DDBJ databases">
        <authorList>
            <person name="Kaushik A."/>
        </authorList>
    </citation>
    <scope>NUCLEOTIDE SEQUENCE</scope>
    <source>
        <strain evidence="1">AG2-2IIIB</strain>
    </source>
</reference>
<comment type="caution">
    <text evidence="1">The sequence shown here is derived from an EMBL/GenBank/DDBJ whole genome shotgun (WGS) entry which is preliminary data.</text>
</comment>
<accession>A0A8H3CY01</accession>
<proteinExistence type="predicted"/>
<sequence>MDKRGGGKIPGSFVAVQSYPPNDLPSQQYDHFEPRRTCNYATIIAHWDLHNISQNATQFSYYYFYPADWIVLALSDSFAPSPSALVGLSIIGLIVALVPDYKVVFQVLSAAGSSAIDLATAVGSQASVPHTDLATLAGFTDAPIRSGSILSARMGYISDPTSVVLFALATGF</sequence>
<evidence type="ECO:0000313" key="1">
    <source>
        <dbReference type="EMBL" id="CAE6501343.1"/>
    </source>
</evidence>
<evidence type="ECO:0000313" key="2">
    <source>
        <dbReference type="Proteomes" id="UP000663843"/>
    </source>
</evidence>